<protein>
    <submittedName>
        <fullName evidence="2">Uncharacterized protein</fullName>
    </submittedName>
</protein>
<sequence length="100" mass="11952">MHIQCQWKSQCKDRWFQTDLAPISSLTCKDHECSLSYDPKHSKIDSLLAFSWHYLLWEQLQLDCDRSWDYYPRRIPRKQAAGFSSQWGNSHNLDDQKCIS</sequence>
<feature type="compositionally biased region" description="Polar residues" evidence="1">
    <location>
        <begin position="82"/>
        <end position="91"/>
    </location>
</feature>
<organism evidence="2">
    <name type="scientific">Opuntia streptacantha</name>
    <name type="common">Prickly pear cactus</name>
    <name type="synonym">Opuntia cardona</name>
    <dbReference type="NCBI Taxonomy" id="393608"/>
    <lineage>
        <taxon>Eukaryota</taxon>
        <taxon>Viridiplantae</taxon>
        <taxon>Streptophyta</taxon>
        <taxon>Embryophyta</taxon>
        <taxon>Tracheophyta</taxon>
        <taxon>Spermatophyta</taxon>
        <taxon>Magnoliopsida</taxon>
        <taxon>eudicotyledons</taxon>
        <taxon>Gunneridae</taxon>
        <taxon>Pentapetalae</taxon>
        <taxon>Caryophyllales</taxon>
        <taxon>Cactineae</taxon>
        <taxon>Cactaceae</taxon>
        <taxon>Opuntioideae</taxon>
        <taxon>Opuntia</taxon>
    </lineage>
</organism>
<reference evidence="2" key="2">
    <citation type="submission" date="2020-07" db="EMBL/GenBank/DDBJ databases">
        <authorList>
            <person name="Vera ALvarez R."/>
            <person name="Arias-Moreno D.M."/>
            <person name="Jimenez-Jacinto V."/>
            <person name="Jimenez-Bremont J.F."/>
            <person name="Swaminathan K."/>
            <person name="Moose S.P."/>
            <person name="Guerrero-Gonzalez M.L."/>
            <person name="Marino-Ramirez L."/>
            <person name="Landsman D."/>
            <person name="Rodriguez-Kessler M."/>
            <person name="Delgado-Sanchez P."/>
        </authorList>
    </citation>
    <scope>NUCLEOTIDE SEQUENCE</scope>
    <source>
        <tissue evidence="2">Cladode</tissue>
    </source>
</reference>
<evidence type="ECO:0000256" key="1">
    <source>
        <dbReference type="SAM" id="MobiDB-lite"/>
    </source>
</evidence>
<reference evidence="2" key="1">
    <citation type="journal article" date="2013" name="J. Plant Res.">
        <title>Effect of fungi and light on seed germination of three Opuntia species from semiarid lands of central Mexico.</title>
        <authorList>
            <person name="Delgado-Sanchez P."/>
            <person name="Jimenez-Bremont J.F."/>
            <person name="Guerrero-Gonzalez Mde L."/>
            <person name="Flores J."/>
        </authorList>
    </citation>
    <scope>NUCLEOTIDE SEQUENCE</scope>
    <source>
        <tissue evidence="2">Cladode</tissue>
    </source>
</reference>
<accession>A0A7C8YGE5</accession>
<dbReference type="EMBL" id="GISG01016734">
    <property type="protein sequence ID" value="MBA4617495.1"/>
    <property type="molecule type" value="Transcribed_RNA"/>
</dbReference>
<dbReference type="AlphaFoldDB" id="A0A7C8YGE5"/>
<dbReference type="EMBL" id="GISG01016735">
    <property type="protein sequence ID" value="MBA4617496.1"/>
    <property type="molecule type" value="Transcribed_RNA"/>
</dbReference>
<proteinExistence type="predicted"/>
<evidence type="ECO:0000313" key="2">
    <source>
        <dbReference type="EMBL" id="MBA4617495.1"/>
    </source>
</evidence>
<name>A0A7C8YGE5_OPUST</name>
<feature type="region of interest" description="Disordered" evidence="1">
    <location>
        <begin position="81"/>
        <end position="100"/>
    </location>
</feature>